<sequence length="102" mass="12340">MTNKCMFNCQIHQLVQTSFWMSSNVCMRSWWKDLYNSVKLSYARDRIVENYFWTCGIYHEEEYSRARIMFTKVFGLMSLMDDTYDAHATLEECHKLNKAIQR</sequence>
<dbReference type="SUPFAM" id="SSF48576">
    <property type="entry name" value="Terpenoid synthases"/>
    <property type="match status" value="1"/>
</dbReference>
<dbReference type="AlphaFoldDB" id="Q0DRR4"/>
<evidence type="ECO:0000313" key="4">
    <source>
        <dbReference type="Proteomes" id="UP000000763"/>
    </source>
</evidence>
<gene>
    <name evidence="3" type="ordered locus">Os03g0362500</name>
</gene>
<reference evidence="3 4" key="1">
    <citation type="journal article" date="2005" name="Nature">
        <title>The map-based sequence of the rice genome.</title>
        <authorList>
            <consortium name="International rice genome sequencing project (IRGSP)"/>
            <person name="Matsumoto T."/>
            <person name="Wu J."/>
            <person name="Kanamori H."/>
            <person name="Katayose Y."/>
            <person name="Fujisawa M."/>
            <person name="Namiki N."/>
            <person name="Mizuno H."/>
            <person name="Yamamoto K."/>
            <person name="Antonio B.A."/>
            <person name="Baba T."/>
            <person name="Sakata K."/>
            <person name="Nagamura Y."/>
            <person name="Aoki H."/>
            <person name="Arikawa K."/>
            <person name="Arita K."/>
            <person name="Bito T."/>
            <person name="Chiden Y."/>
            <person name="Fujitsuka N."/>
            <person name="Fukunaka R."/>
            <person name="Hamada M."/>
            <person name="Harada C."/>
            <person name="Hayashi A."/>
            <person name="Hijishita S."/>
            <person name="Honda M."/>
            <person name="Hosokawa S."/>
            <person name="Ichikawa Y."/>
            <person name="Idonuma A."/>
            <person name="Iijima M."/>
            <person name="Ikeda M."/>
            <person name="Ikeno M."/>
            <person name="Ito K."/>
            <person name="Ito S."/>
            <person name="Ito T."/>
            <person name="Ito Y."/>
            <person name="Ito Y."/>
            <person name="Iwabuchi A."/>
            <person name="Kamiya K."/>
            <person name="Karasawa W."/>
            <person name="Kurita K."/>
            <person name="Katagiri S."/>
            <person name="Kikuta A."/>
            <person name="Kobayashi H."/>
            <person name="Kobayashi N."/>
            <person name="Machita K."/>
            <person name="Maehara T."/>
            <person name="Masukawa M."/>
            <person name="Mizubayashi T."/>
            <person name="Mukai Y."/>
            <person name="Nagasaki H."/>
            <person name="Nagata Y."/>
            <person name="Naito S."/>
            <person name="Nakashima M."/>
            <person name="Nakama Y."/>
            <person name="Nakamichi Y."/>
            <person name="Nakamura M."/>
            <person name="Meguro A."/>
            <person name="Negishi M."/>
            <person name="Ohta I."/>
            <person name="Ohta T."/>
            <person name="Okamoto M."/>
            <person name="Ono N."/>
            <person name="Saji S."/>
            <person name="Sakaguchi M."/>
            <person name="Sakai K."/>
            <person name="Shibata M."/>
            <person name="Shimokawa T."/>
            <person name="Song J."/>
            <person name="Takazaki Y."/>
            <person name="Terasawa K."/>
            <person name="Tsugane M."/>
            <person name="Tsuji K."/>
            <person name="Ueda S."/>
            <person name="Waki K."/>
            <person name="Yamagata H."/>
            <person name="Yamamoto M."/>
            <person name="Yamamoto S."/>
            <person name="Yamane H."/>
            <person name="Yoshiki S."/>
            <person name="Yoshihara R."/>
            <person name="Yukawa K."/>
            <person name="Zhong H."/>
            <person name="Yano M."/>
            <person name="Yuan Q."/>
            <person name="Ouyang S."/>
            <person name="Liu J."/>
            <person name="Jones K.M."/>
            <person name="Gansberger K."/>
            <person name="Moffat K."/>
            <person name="Hill J."/>
            <person name="Bera J."/>
            <person name="Fadrosh D."/>
            <person name="Jin S."/>
            <person name="Johri S."/>
            <person name="Kim M."/>
            <person name="Overton L."/>
            <person name="Reardon M."/>
            <person name="Tsitrin T."/>
            <person name="Vuong H."/>
            <person name="Weaver B."/>
            <person name="Ciecko A."/>
            <person name="Tallon L."/>
            <person name="Jackson J."/>
            <person name="Pai G."/>
            <person name="Aken S.V."/>
            <person name="Utterback T."/>
            <person name="Reidmuller S."/>
            <person name="Feldblyum T."/>
            <person name="Hsiao J."/>
            <person name="Zismann V."/>
            <person name="Iobst S."/>
            <person name="de Vazeille A.R."/>
            <person name="Buell C.R."/>
            <person name="Ying K."/>
            <person name="Li Y."/>
            <person name="Lu T."/>
            <person name="Huang Y."/>
            <person name="Zhao Q."/>
            <person name="Feng Q."/>
            <person name="Zhang L."/>
            <person name="Zhu J."/>
            <person name="Weng Q."/>
            <person name="Mu J."/>
            <person name="Lu Y."/>
            <person name="Fan D."/>
            <person name="Liu Y."/>
            <person name="Guan J."/>
            <person name="Zhang Y."/>
            <person name="Yu S."/>
            <person name="Liu X."/>
            <person name="Zhang Y."/>
            <person name="Hong G."/>
            <person name="Han B."/>
            <person name="Choisne N."/>
            <person name="Demange N."/>
            <person name="Orjeda G."/>
            <person name="Samain S."/>
            <person name="Cattolico L."/>
            <person name="Pelletier E."/>
            <person name="Couloux A."/>
            <person name="Segurens B."/>
            <person name="Wincker P."/>
            <person name="D'Hont A."/>
            <person name="Scarpelli C."/>
            <person name="Weissenbach J."/>
            <person name="Salanoubat M."/>
            <person name="Quetier F."/>
            <person name="Yu Y."/>
            <person name="Kim H.R."/>
            <person name="Rambo T."/>
            <person name="Currie J."/>
            <person name="Collura K."/>
            <person name="Luo M."/>
            <person name="Yang T."/>
            <person name="Ammiraju J.S.S."/>
            <person name="Engler F."/>
            <person name="Soderlund C."/>
            <person name="Wing R.A."/>
            <person name="Palmer L.E."/>
            <person name="de la Bastide M."/>
            <person name="Spiegel L."/>
            <person name="Nascimento L."/>
            <person name="Zutavern T."/>
            <person name="O'Shaughnessy A."/>
            <person name="Dike S."/>
            <person name="Dedhia N."/>
            <person name="Preston R."/>
            <person name="Balija V."/>
            <person name="McCombie W.R."/>
            <person name="Chow T."/>
            <person name="Chen H."/>
            <person name="Chung M."/>
            <person name="Chen C."/>
            <person name="Shaw J."/>
            <person name="Wu H."/>
            <person name="Hsiao K."/>
            <person name="Chao Y."/>
            <person name="Chu M."/>
            <person name="Cheng C."/>
            <person name="Hour A."/>
            <person name="Lee P."/>
            <person name="Lin S."/>
            <person name="Lin Y."/>
            <person name="Liou J."/>
            <person name="Liu S."/>
            <person name="Hsing Y."/>
            <person name="Raghuvanshi S."/>
            <person name="Mohanty A."/>
            <person name="Bharti A.K."/>
            <person name="Gaur A."/>
            <person name="Gupta V."/>
            <person name="Kumar D."/>
            <person name="Ravi V."/>
            <person name="Vij S."/>
            <person name="Kapur A."/>
            <person name="Khurana P."/>
            <person name="Khurana P."/>
            <person name="Khurana J.P."/>
            <person name="Tyagi A.K."/>
            <person name="Gaikwad K."/>
            <person name="Singh A."/>
            <person name="Dalal V."/>
            <person name="Srivastava S."/>
            <person name="Dixit A."/>
            <person name="Pal A.K."/>
            <person name="Ghazi I.A."/>
            <person name="Yadav M."/>
            <person name="Pandit A."/>
            <person name="Bhargava A."/>
            <person name="Sureshbabu K."/>
            <person name="Batra K."/>
            <person name="Sharma T.R."/>
            <person name="Mohapatra T."/>
            <person name="Singh N.K."/>
            <person name="Messing J."/>
            <person name="Nelson A.B."/>
            <person name="Fuks G."/>
            <person name="Kavchok S."/>
            <person name="Keizer G."/>
            <person name="Linton E."/>
            <person name="Llaca V."/>
            <person name="Song R."/>
            <person name="Tanyolac B."/>
            <person name="Young S."/>
            <person name="Ho-Il K."/>
            <person name="Hahn J.H."/>
            <person name="Sangsakoo G."/>
            <person name="Vanavichit A."/>
            <person name="de Mattos Luiz.A.T."/>
            <person name="Zimmer P.D."/>
            <person name="Malone G."/>
            <person name="Dellagostin O."/>
            <person name="de Oliveira A.C."/>
            <person name="Bevan M."/>
            <person name="Bancroft I."/>
            <person name="Minx P."/>
            <person name="Cordum H."/>
            <person name="Wilson R."/>
            <person name="Cheng Z."/>
            <person name="Jin W."/>
            <person name="Jiang J."/>
            <person name="Leong S.A."/>
            <person name="Iwama H."/>
            <person name="Gojobori T."/>
            <person name="Itoh T."/>
            <person name="Niimura Y."/>
            <person name="Fujii Y."/>
            <person name="Habara T."/>
            <person name="Sakai H."/>
            <person name="Sato Y."/>
            <person name="Wilson G."/>
            <person name="Kumar K."/>
            <person name="McCouch S."/>
            <person name="Juretic N."/>
            <person name="Hoen D."/>
            <person name="Wright S."/>
            <person name="Bruskiewich R."/>
            <person name="Bureau T."/>
            <person name="Miyao A."/>
            <person name="Hirochika H."/>
            <person name="Nishikawa T."/>
            <person name="Kadowaki K."/>
            <person name="Sugiura M."/>
            <person name="Burr B."/>
            <person name="Sasaki T."/>
        </authorList>
    </citation>
    <scope>NUCLEOTIDE SEQUENCE [LARGE SCALE GENOMIC DNA]</scope>
    <source>
        <strain evidence="4">cv. Nipponbare</strain>
    </source>
</reference>
<dbReference type="GO" id="GO:0000287">
    <property type="term" value="F:magnesium ion binding"/>
    <property type="evidence" value="ECO:0007669"/>
    <property type="project" value="InterPro"/>
</dbReference>
<keyword evidence="1" id="KW-0479">Metal-binding</keyword>
<evidence type="ECO:0000313" key="3">
    <source>
        <dbReference type="EMBL" id="BAF12074.2"/>
    </source>
</evidence>
<dbReference type="PANTHER" id="PTHR31225">
    <property type="entry name" value="OS04G0344100 PROTEIN-RELATED"/>
    <property type="match status" value="1"/>
</dbReference>
<dbReference type="InterPro" id="IPR005630">
    <property type="entry name" value="Terpene_synthase_metal-bd"/>
</dbReference>
<reference evidence="4" key="2">
    <citation type="journal article" date="2008" name="Nucleic Acids Res.">
        <title>The rice annotation project database (RAP-DB): 2008 update.</title>
        <authorList>
            <consortium name="The rice annotation project (RAP)"/>
        </authorList>
    </citation>
    <scope>GENOME REANNOTATION</scope>
    <source>
        <strain evidence="4">cv. Nipponbare</strain>
    </source>
</reference>
<dbReference type="KEGG" id="dosa:Os03g0362500"/>
<dbReference type="InterPro" id="IPR050148">
    <property type="entry name" value="Terpene_synthase-like"/>
</dbReference>
<accession>Q0DRR4</accession>
<proteinExistence type="predicted"/>
<dbReference type="GO" id="GO:0010333">
    <property type="term" value="F:terpene synthase activity"/>
    <property type="evidence" value="ECO:0007669"/>
    <property type="project" value="InterPro"/>
</dbReference>
<dbReference type="EMBL" id="AP008209">
    <property type="protein sequence ID" value="BAF12074.2"/>
    <property type="molecule type" value="Genomic_DNA"/>
</dbReference>
<evidence type="ECO:0000256" key="1">
    <source>
        <dbReference type="ARBA" id="ARBA00022723"/>
    </source>
</evidence>
<organism evidence="3 4">
    <name type="scientific">Oryza sativa subsp. japonica</name>
    <name type="common">Rice</name>
    <dbReference type="NCBI Taxonomy" id="39947"/>
    <lineage>
        <taxon>Eukaryota</taxon>
        <taxon>Viridiplantae</taxon>
        <taxon>Streptophyta</taxon>
        <taxon>Embryophyta</taxon>
        <taxon>Tracheophyta</taxon>
        <taxon>Spermatophyta</taxon>
        <taxon>Magnoliopsida</taxon>
        <taxon>Liliopsida</taxon>
        <taxon>Poales</taxon>
        <taxon>Poaceae</taxon>
        <taxon>BOP clade</taxon>
        <taxon>Oryzoideae</taxon>
        <taxon>Oryzeae</taxon>
        <taxon>Oryzinae</taxon>
        <taxon>Oryza</taxon>
        <taxon>Oryza sativa</taxon>
    </lineage>
</organism>
<name>Q0DRR4_ORYSJ</name>
<dbReference type="Gene3D" id="1.10.600.10">
    <property type="entry name" value="Farnesyl Diphosphate Synthase"/>
    <property type="match status" value="1"/>
</dbReference>
<dbReference type="InterPro" id="IPR008949">
    <property type="entry name" value="Isoprenoid_synthase_dom_sf"/>
</dbReference>
<dbReference type="GO" id="GO:0016114">
    <property type="term" value="P:terpenoid biosynthetic process"/>
    <property type="evidence" value="ECO:0007669"/>
    <property type="project" value="InterPro"/>
</dbReference>
<dbReference type="Pfam" id="PF03936">
    <property type="entry name" value="Terpene_synth_C"/>
    <property type="match status" value="1"/>
</dbReference>
<protein>
    <submittedName>
        <fullName evidence="3">Os03g0362500 protein</fullName>
    </submittedName>
</protein>
<dbReference type="Proteomes" id="UP000000763">
    <property type="component" value="Chromosome 3"/>
</dbReference>
<feature type="domain" description="Terpene synthase metal-binding" evidence="2">
    <location>
        <begin position="32"/>
        <end position="102"/>
    </location>
</feature>
<evidence type="ECO:0000259" key="2">
    <source>
        <dbReference type="Pfam" id="PF03936"/>
    </source>
</evidence>
<dbReference type="PANTHER" id="PTHR31225:SF63">
    <property type="entry name" value="BETA-SELINENE SYNTHASE"/>
    <property type="match status" value="1"/>
</dbReference>